<feature type="transmembrane region" description="Helical" evidence="8">
    <location>
        <begin position="71"/>
        <end position="92"/>
    </location>
</feature>
<dbReference type="PANTHER" id="PTHR30335:SF0">
    <property type="entry name" value="ION-TRANSLOCATING OXIDOREDUCTASE COMPLEX SUBUNIT A"/>
    <property type="match status" value="1"/>
</dbReference>
<dbReference type="GO" id="GO:0012505">
    <property type="term" value="C:endomembrane system"/>
    <property type="evidence" value="ECO:0007669"/>
    <property type="project" value="UniProtKB-SubCell"/>
</dbReference>
<dbReference type="NCBIfam" id="TIGR01943">
    <property type="entry name" value="rnfA"/>
    <property type="match status" value="1"/>
</dbReference>
<feature type="transmembrane region" description="Helical" evidence="8">
    <location>
        <begin position="38"/>
        <end position="59"/>
    </location>
</feature>
<dbReference type="AlphaFoldDB" id="A0A6I3NC96"/>
<reference evidence="9" key="1">
    <citation type="journal article" date="2019" name="Nat. Med.">
        <title>A library of human gut bacterial isolates paired with longitudinal multiomics data enables mechanistic microbiome research.</title>
        <authorList>
            <person name="Poyet M."/>
            <person name="Groussin M."/>
            <person name="Gibbons S.M."/>
            <person name="Avila-Pacheco J."/>
            <person name="Jiang X."/>
            <person name="Kearney S.M."/>
            <person name="Perrotta A.R."/>
            <person name="Berdy B."/>
            <person name="Zhao S."/>
            <person name="Lieberman T.D."/>
            <person name="Swanson P.K."/>
            <person name="Smith M."/>
            <person name="Roesemann S."/>
            <person name="Alexander J.E."/>
            <person name="Rich S.A."/>
            <person name="Livny J."/>
            <person name="Vlamakis H."/>
            <person name="Clish C."/>
            <person name="Bullock K."/>
            <person name="Deik A."/>
            <person name="Scott J."/>
            <person name="Pierce K.A."/>
            <person name="Xavier R.J."/>
            <person name="Alm E.J."/>
        </authorList>
    </citation>
    <scope>NUCLEOTIDE SEQUENCE</scope>
    <source>
        <strain evidence="9">BIOML-A179</strain>
    </source>
</reference>
<keyword evidence="8" id="KW-1003">Cell membrane</keyword>
<dbReference type="EC" id="7.-.-.-" evidence="8"/>
<dbReference type="PIRSF" id="PIRSF006102">
    <property type="entry name" value="NQR_DE"/>
    <property type="match status" value="1"/>
</dbReference>
<comment type="caution">
    <text evidence="9">The sequence shown here is derived from an EMBL/GenBank/DDBJ whole genome shotgun (WGS) entry which is preliminary data.</text>
</comment>
<evidence type="ECO:0000313" key="9">
    <source>
        <dbReference type="EMBL" id="MTL95420.1"/>
    </source>
</evidence>
<feature type="transmembrane region" description="Helical" evidence="8">
    <location>
        <begin position="130"/>
        <end position="154"/>
    </location>
</feature>
<comment type="similarity">
    <text evidence="8">Belongs to the NqrDE/RnfAE family.</text>
</comment>
<comment type="function">
    <text evidence="8">Part of a membrane-bound complex that couples electron transfer with translocation of ions across the membrane.</text>
</comment>
<dbReference type="PANTHER" id="PTHR30335">
    <property type="entry name" value="INTEGRAL MEMBRANE PROTEIN OF SOXR-REDUCING COMPLEX"/>
    <property type="match status" value="1"/>
</dbReference>
<evidence type="ECO:0000256" key="6">
    <source>
        <dbReference type="ARBA" id="ARBA00022989"/>
    </source>
</evidence>
<keyword evidence="2 8" id="KW-0813">Transport</keyword>
<sequence>METLVPIALTALLVQNVILSQFFGICPFIGVSKKTESAIGMGLAVTFVMVVSSSVSWLVYEYILVPCDMTYMRTITFILVISSLVQFVEMVVKKFSPKLYKLLGVYLPLITTNCAVLGIAVLSIDNQYNLIETIVFSLFSALGFTLVIYLFSVIRERLELAPIPEALRGVPIALITASIMSIIFMGFGGII</sequence>
<keyword evidence="3 8" id="KW-0812">Transmembrane</keyword>
<keyword evidence="4 8" id="KW-1278">Translocase</keyword>
<gene>
    <name evidence="9" type="primary">rsxA</name>
    <name evidence="8" type="synonym">rnfA</name>
    <name evidence="9" type="ORF">GMA64_12850</name>
</gene>
<feature type="transmembrane region" description="Helical" evidence="8">
    <location>
        <begin position="104"/>
        <end position="124"/>
    </location>
</feature>
<comment type="subcellular location">
    <subcellularLocation>
        <location evidence="8">Cell membrane</location>
        <topology evidence="8">Multi-pass membrane protein</topology>
    </subcellularLocation>
    <subcellularLocation>
        <location evidence="1">Endomembrane system</location>
        <topology evidence="1">Multi-pass membrane protein</topology>
    </subcellularLocation>
</comment>
<dbReference type="InterPro" id="IPR011293">
    <property type="entry name" value="Ion_transpt_RnfA/RsxA"/>
</dbReference>
<dbReference type="Pfam" id="PF02508">
    <property type="entry name" value="Rnf-Nqr"/>
    <property type="match status" value="1"/>
</dbReference>
<keyword evidence="6 8" id="KW-1133">Transmembrane helix</keyword>
<evidence type="ECO:0000256" key="4">
    <source>
        <dbReference type="ARBA" id="ARBA00022967"/>
    </source>
</evidence>
<proteinExistence type="inferred from homology"/>
<evidence type="ECO:0000256" key="5">
    <source>
        <dbReference type="ARBA" id="ARBA00022982"/>
    </source>
</evidence>
<protein>
    <recommendedName>
        <fullName evidence="8">Ion-translocating oxidoreductase complex subunit A</fullName>
        <ecNumber evidence="8">7.-.-.-</ecNumber>
    </recommendedName>
    <alternativeName>
        <fullName evidence="8">Rnf electron transport complex subunit A</fullName>
    </alternativeName>
</protein>
<organism evidence="9">
    <name type="scientific">Turicibacter sanguinis</name>
    <dbReference type="NCBI Taxonomy" id="154288"/>
    <lineage>
        <taxon>Bacteria</taxon>
        <taxon>Bacillati</taxon>
        <taxon>Bacillota</taxon>
        <taxon>Erysipelotrichia</taxon>
        <taxon>Erysipelotrichales</taxon>
        <taxon>Turicibacteraceae</taxon>
        <taxon>Turicibacter</taxon>
    </lineage>
</organism>
<evidence type="ECO:0000256" key="8">
    <source>
        <dbReference type="HAMAP-Rule" id="MF_00459"/>
    </source>
</evidence>
<dbReference type="GO" id="GO:0022900">
    <property type="term" value="P:electron transport chain"/>
    <property type="evidence" value="ECO:0007669"/>
    <property type="project" value="UniProtKB-UniRule"/>
</dbReference>
<dbReference type="HAMAP" id="MF_00459">
    <property type="entry name" value="RsxA_RnfA"/>
    <property type="match status" value="1"/>
</dbReference>
<comment type="subunit">
    <text evidence="8">The complex is composed of six subunits: RnfA, RnfB, RnfC, RnfD, RnfE and RnfG.</text>
</comment>
<evidence type="ECO:0000256" key="7">
    <source>
        <dbReference type="ARBA" id="ARBA00023136"/>
    </source>
</evidence>
<evidence type="ECO:0000256" key="1">
    <source>
        <dbReference type="ARBA" id="ARBA00004127"/>
    </source>
</evidence>
<dbReference type="GO" id="GO:0005886">
    <property type="term" value="C:plasma membrane"/>
    <property type="evidence" value="ECO:0007669"/>
    <property type="project" value="UniProtKB-SubCell"/>
</dbReference>
<dbReference type="InterPro" id="IPR050133">
    <property type="entry name" value="NqrDE/RnfAE_oxidrdctase"/>
</dbReference>
<dbReference type="InterPro" id="IPR003667">
    <property type="entry name" value="NqrDE/RnfAE"/>
</dbReference>
<evidence type="ECO:0000256" key="3">
    <source>
        <dbReference type="ARBA" id="ARBA00022692"/>
    </source>
</evidence>
<feature type="transmembrane region" description="Helical" evidence="8">
    <location>
        <begin position="166"/>
        <end position="190"/>
    </location>
</feature>
<dbReference type="RefSeq" id="WP_129821788.1">
    <property type="nucleotide sequence ID" value="NZ_JAQMIQ010000001.1"/>
</dbReference>
<name>A0A6I3NC96_9FIRM</name>
<accession>A0A6I3NC96</accession>
<keyword evidence="7 8" id="KW-0472">Membrane</keyword>
<feature type="transmembrane region" description="Helical" evidence="8">
    <location>
        <begin position="6"/>
        <end position="31"/>
    </location>
</feature>
<dbReference type="NCBIfam" id="NF003481">
    <property type="entry name" value="PRK05151.1"/>
    <property type="match status" value="1"/>
</dbReference>
<keyword evidence="5 8" id="KW-0249">Electron transport</keyword>
<evidence type="ECO:0000256" key="2">
    <source>
        <dbReference type="ARBA" id="ARBA00022448"/>
    </source>
</evidence>
<dbReference type="EMBL" id="WMQV01000045">
    <property type="protein sequence ID" value="MTL95420.1"/>
    <property type="molecule type" value="Genomic_DNA"/>
</dbReference>